<protein>
    <recommendedName>
        <fullName evidence="4">DUF5304 domain-containing protein</fullName>
    </recommendedName>
</protein>
<dbReference type="InterPro" id="IPR035183">
    <property type="entry name" value="DUF5304"/>
</dbReference>
<sequence>MTSTDDRTEPGGRPDGEQGGQGHPFGPELGPLVDEVRRFAGALGDKAQEASATTLITLSGLADKLRTQQPEVYSHLAAAGTGLAAAGSELLAAYRAAVAGHESRWTAGQGAPTEKIDLDGDGDGDGGRGSGFDEADGPSAKQ</sequence>
<evidence type="ECO:0000313" key="2">
    <source>
        <dbReference type="EMBL" id="RGD59146.1"/>
    </source>
</evidence>
<dbReference type="Proteomes" id="UP000263377">
    <property type="component" value="Unassembled WGS sequence"/>
</dbReference>
<accession>A0A372ZTC7</accession>
<dbReference type="Pfam" id="PF17230">
    <property type="entry name" value="DUF5304"/>
    <property type="match status" value="1"/>
</dbReference>
<feature type="region of interest" description="Disordered" evidence="1">
    <location>
        <begin position="101"/>
        <end position="142"/>
    </location>
</feature>
<feature type="compositionally biased region" description="Basic and acidic residues" evidence="1">
    <location>
        <begin position="1"/>
        <end position="16"/>
    </location>
</feature>
<evidence type="ECO:0008006" key="4">
    <source>
        <dbReference type="Google" id="ProtNLM"/>
    </source>
</evidence>
<name>A0A372ZTC7_9ACTN</name>
<proteinExistence type="predicted"/>
<gene>
    <name evidence="2" type="ORF">DR950_16390</name>
</gene>
<feature type="region of interest" description="Disordered" evidence="1">
    <location>
        <begin position="1"/>
        <end position="31"/>
    </location>
</feature>
<organism evidence="2 3">
    <name type="scientific">Kitasatospora xanthocidica</name>
    <dbReference type="NCBI Taxonomy" id="83382"/>
    <lineage>
        <taxon>Bacteria</taxon>
        <taxon>Bacillati</taxon>
        <taxon>Actinomycetota</taxon>
        <taxon>Actinomycetes</taxon>
        <taxon>Kitasatosporales</taxon>
        <taxon>Streptomycetaceae</taxon>
        <taxon>Kitasatospora</taxon>
    </lineage>
</organism>
<dbReference type="AlphaFoldDB" id="A0A372ZTC7"/>
<reference evidence="2 3" key="1">
    <citation type="submission" date="2018-08" db="EMBL/GenBank/DDBJ databases">
        <title>Diversity &amp; Physiological Properties of Lignin-Decomposing Actinobacteria from Soil.</title>
        <authorList>
            <person name="Roh S.G."/>
            <person name="Kim S.B."/>
        </authorList>
    </citation>
    <scope>NUCLEOTIDE SEQUENCE [LARGE SCALE GENOMIC DNA]</scope>
    <source>
        <strain evidence="2 3">MMS17-GH009</strain>
    </source>
</reference>
<evidence type="ECO:0000256" key="1">
    <source>
        <dbReference type="SAM" id="MobiDB-lite"/>
    </source>
</evidence>
<dbReference type="RefSeq" id="WP_117487454.1">
    <property type="nucleotide sequence ID" value="NZ_QVIG01000001.1"/>
</dbReference>
<evidence type="ECO:0000313" key="3">
    <source>
        <dbReference type="Proteomes" id="UP000263377"/>
    </source>
</evidence>
<dbReference type="EMBL" id="QVIG01000001">
    <property type="protein sequence ID" value="RGD59146.1"/>
    <property type="molecule type" value="Genomic_DNA"/>
</dbReference>
<comment type="caution">
    <text evidence="2">The sequence shown here is derived from an EMBL/GenBank/DDBJ whole genome shotgun (WGS) entry which is preliminary data.</text>
</comment>
<keyword evidence="3" id="KW-1185">Reference proteome</keyword>